<dbReference type="SMART" id="SM00278">
    <property type="entry name" value="HhH1"/>
    <property type="match status" value="2"/>
</dbReference>
<dbReference type="Gene3D" id="1.10.150.320">
    <property type="entry name" value="Photosystem II 12 kDa extrinsic protein"/>
    <property type="match status" value="1"/>
</dbReference>
<dbReference type="GO" id="GO:0006281">
    <property type="term" value="P:DNA repair"/>
    <property type="evidence" value="ECO:0007669"/>
    <property type="project" value="InterPro"/>
</dbReference>
<comment type="caution">
    <text evidence="3">The sequence shown here is derived from an EMBL/GenBank/DDBJ whole genome shotgun (WGS) entry which is preliminary data.</text>
</comment>
<dbReference type="AlphaFoldDB" id="A0A235BNL8"/>
<dbReference type="GO" id="GO:0003677">
    <property type="term" value="F:DNA binding"/>
    <property type="evidence" value="ECO:0007669"/>
    <property type="project" value="InterPro"/>
</dbReference>
<gene>
    <name evidence="3" type="ORF">CH333_09940</name>
</gene>
<dbReference type="EMBL" id="NOZQ01000215">
    <property type="protein sequence ID" value="OYD13772.1"/>
    <property type="molecule type" value="Genomic_DNA"/>
</dbReference>
<dbReference type="GO" id="GO:0015628">
    <property type="term" value="P:protein secretion by the type II secretion system"/>
    <property type="evidence" value="ECO:0007669"/>
    <property type="project" value="TreeGrafter"/>
</dbReference>
<dbReference type="SUPFAM" id="SSF47781">
    <property type="entry name" value="RuvA domain 2-like"/>
    <property type="match status" value="1"/>
</dbReference>
<dbReference type="InterPro" id="IPR003583">
    <property type="entry name" value="Hlx-hairpin-Hlx_DNA-bd_motif"/>
</dbReference>
<dbReference type="Proteomes" id="UP000215215">
    <property type="component" value="Unassembled WGS sequence"/>
</dbReference>
<accession>A0A235BNL8</accession>
<feature type="domain" description="Helix-hairpin-helix DNA-binding motif class 1" evidence="2">
    <location>
        <begin position="105"/>
        <end position="124"/>
    </location>
</feature>
<dbReference type="PANTHER" id="PTHR21180:SF32">
    <property type="entry name" value="ENDONUCLEASE_EXONUCLEASE_PHOSPHATASE FAMILY DOMAIN-CONTAINING PROTEIN 1"/>
    <property type="match status" value="1"/>
</dbReference>
<evidence type="ECO:0000259" key="2">
    <source>
        <dbReference type="SMART" id="SM00278"/>
    </source>
</evidence>
<dbReference type="InterPro" id="IPR004509">
    <property type="entry name" value="Competence_ComEA_HhH"/>
</dbReference>
<feature type="transmembrane region" description="Helical" evidence="1">
    <location>
        <begin position="25"/>
        <end position="42"/>
    </location>
</feature>
<name>A0A235BNL8_UNCW3</name>
<evidence type="ECO:0000256" key="1">
    <source>
        <dbReference type="SAM" id="Phobius"/>
    </source>
</evidence>
<evidence type="ECO:0000313" key="4">
    <source>
        <dbReference type="Proteomes" id="UP000215215"/>
    </source>
</evidence>
<dbReference type="NCBIfam" id="TIGR00426">
    <property type="entry name" value="competence protein ComEA helix-hairpin-helix repeat region"/>
    <property type="match status" value="1"/>
</dbReference>
<sequence>MTPAVLLQKHKGELMSLFTPQERRIIYILIGMIAVGSSIYFYKLRNPFFGPELDRVILDMKYREEGIDSLIRLSTSPSKTEHKTSSKKKDEIPVDGININTANNEELMLLPGIGPVYADRIVKYRKDNGGFKDIGEIKNIKGIGEKRFEELRDKIKVE</sequence>
<keyword evidence="1" id="KW-0812">Transmembrane</keyword>
<dbReference type="InterPro" id="IPR051675">
    <property type="entry name" value="Endo/Exo/Phosphatase_dom_1"/>
</dbReference>
<dbReference type="Pfam" id="PF12836">
    <property type="entry name" value="HHH_3"/>
    <property type="match status" value="1"/>
</dbReference>
<keyword evidence="1" id="KW-0472">Membrane</keyword>
<reference evidence="3 4" key="1">
    <citation type="submission" date="2017-07" db="EMBL/GenBank/DDBJ databases">
        <title>Recovery of genomes from metagenomes via a dereplication, aggregation, and scoring strategy.</title>
        <authorList>
            <person name="Sieber C.M."/>
            <person name="Probst A.J."/>
            <person name="Sharrar A."/>
            <person name="Thomas B.C."/>
            <person name="Hess M."/>
            <person name="Tringe S.G."/>
            <person name="Banfield J.F."/>
        </authorList>
    </citation>
    <scope>NUCLEOTIDE SEQUENCE [LARGE SCALE GENOMIC DNA]</scope>
    <source>
        <strain evidence="3">JGI_Cruoil_03_44_89</strain>
    </source>
</reference>
<keyword evidence="1" id="KW-1133">Transmembrane helix</keyword>
<dbReference type="PANTHER" id="PTHR21180">
    <property type="entry name" value="ENDONUCLEASE/EXONUCLEASE/PHOSPHATASE FAMILY DOMAIN-CONTAINING PROTEIN 1"/>
    <property type="match status" value="1"/>
</dbReference>
<dbReference type="InterPro" id="IPR010994">
    <property type="entry name" value="RuvA_2-like"/>
</dbReference>
<organism evidence="3 4">
    <name type="scientific">candidate division WOR-3 bacterium JGI_Cruoil_03_44_89</name>
    <dbReference type="NCBI Taxonomy" id="1973748"/>
    <lineage>
        <taxon>Bacteria</taxon>
        <taxon>Bacteria division WOR-3</taxon>
    </lineage>
</organism>
<evidence type="ECO:0000313" key="3">
    <source>
        <dbReference type="EMBL" id="OYD13772.1"/>
    </source>
</evidence>
<proteinExistence type="predicted"/>
<dbReference type="GO" id="GO:0015627">
    <property type="term" value="C:type II protein secretion system complex"/>
    <property type="evidence" value="ECO:0007669"/>
    <property type="project" value="TreeGrafter"/>
</dbReference>
<feature type="domain" description="Helix-hairpin-helix DNA-binding motif class 1" evidence="2">
    <location>
        <begin position="135"/>
        <end position="154"/>
    </location>
</feature>
<protein>
    <recommendedName>
        <fullName evidence="2">Helix-hairpin-helix DNA-binding motif class 1 domain-containing protein</fullName>
    </recommendedName>
</protein>